<keyword evidence="1" id="KW-0812">Transmembrane</keyword>
<reference evidence="2" key="2">
    <citation type="journal article" date="2012" name="Virol. J.">
        <title>The genome and proteome of a Campylobacter coli bacteriophage vB_CcoM-IBB_35 reveal unusual features.</title>
        <authorList>
            <person name="Carvalho C.M."/>
            <person name="Kropinski A.M."/>
            <person name="Lingohr E.J."/>
            <person name="Santos S.B."/>
            <person name="King J."/>
            <person name="Azeredo J."/>
        </authorList>
    </citation>
    <scope>NUCLEOTIDE SEQUENCE</scope>
</reference>
<evidence type="ECO:0000313" key="2">
    <source>
        <dbReference type="EMBL" id="AEI88239.1"/>
    </source>
</evidence>
<proteinExistence type="predicted"/>
<feature type="transmembrane region" description="Helical" evidence="1">
    <location>
        <begin position="33"/>
        <end position="58"/>
    </location>
</feature>
<organism evidence="2">
    <name type="scientific">Campylobacter virus IBB35</name>
    <dbReference type="NCBI Taxonomy" id="1006972"/>
    <lineage>
        <taxon>Viruses</taxon>
        <taxon>Duplodnaviria</taxon>
        <taxon>Heunggongvirae</taxon>
        <taxon>Uroviricota</taxon>
        <taxon>Caudoviricetes</taxon>
        <taxon>Connertonviridae</taxon>
        <taxon>Firehammervirus</taxon>
    </lineage>
</organism>
<sequence>MIINLLVCSLIIIFFFIISIMGLYHINGKKINCVYIFGITPLVSILILWCLLIIQILVLKA</sequence>
<protein>
    <submittedName>
        <fullName evidence="2">Uncharacterized protein</fullName>
    </submittedName>
</protein>
<feature type="transmembrane region" description="Helical" evidence="1">
    <location>
        <begin position="6"/>
        <end position="26"/>
    </location>
</feature>
<reference evidence="2" key="1">
    <citation type="submission" date="2010-05" db="EMBL/GenBank/DDBJ databases">
        <authorList>
            <person name="Carvalho C.A."/>
            <person name="Lingohr E.J."/>
            <person name="Kropinski A.M."/>
            <person name="Azeredo J.C."/>
        </authorList>
    </citation>
    <scope>NUCLEOTIDE SEQUENCE</scope>
</reference>
<keyword evidence="1" id="KW-0472">Membrane</keyword>
<keyword evidence="1" id="KW-1133">Transmembrane helix</keyword>
<name>H6SUM2_9CAUD</name>
<accession>H6SUM2</accession>
<dbReference type="EMBL" id="HM246724">
    <property type="protein sequence ID" value="AEI88239.1"/>
    <property type="molecule type" value="Genomic_DNA"/>
</dbReference>
<evidence type="ECO:0000256" key="1">
    <source>
        <dbReference type="SAM" id="Phobius"/>
    </source>
</evidence>